<evidence type="ECO:0000259" key="2">
    <source>
        <dbReference type="Pfam" id="PF00266"/>
    </source>
</evidence>
<accession>A0A9N8UWB0</accession>
<sequence length="408" mass="46060">MNNSTITKFGRSMRSEFLFEDAHISLNHGSYGKSPKSVLEAFRKFQDRAESAPDKWTRQDLAVELDKARAKAAAFVNADVNEIVFVQNTTTAVNAVLKSLSYQEGDKLLFFSTVYKAVRELLYFIRDTSGGKVSLIEIKVIYPISDDDLVANLTKRIEAEHQNPKSRIKLALIDAISSMPGVIVPFQRIIPLLKQHKILSVIDGAHSIGQIPLNIRALDPDYFAANFHKWLYTVRGSAILYVPYRNQHGLHHPITSMYYSKGFVDEFSWVGTQDFSSYLTITAALEFRQKIGGEALIQQYCHRLAWEGGCLVASILGTEVMGPESLVAHMVNVRLPVQDSPEIQEFMKTQFIKISFKKYNCTVLEFEHGDAWWVRLSAQIYTDLSDFAYVGKALKEIFSGLIVNSSKL</sequence>
<dbReference type="Gene3D" id="3.40.640.10">
    <property type="entry name" value="Type I PLP-dependent aspartate aminotransferase-like (Major domain)"/>
    <property type="match status" value="1"/>
</dbReference>
<evidence type="ECO:0000313" key="3">
    <source>
        <dbReference type="EMBL" id="CAG8433953.1"/>
    </source>
</evidence>
<dbReference type="InterPro" id="IPR000192">
    <property type="entry name" value="Aminotrans_V_dom"/>
</dbReference>
<organism evidence="3 4">
    <name type="scientific">Ambispora gerdemannii</name>
    <dbReference type="NCBI Taxonomy" id="144530"/>
    <lineage>
        <taxon>Eukaryota</taxon>
        <taxon>Fungi</taxon>
        <taxon>Fungi incertae sedis</taxon>
        <taxon>Mucoromycota</taxon>
        <taxon>Glomeromycotina</taxon>
        <taxon>Glomeromycetes</taxon>
        <taxon>Archaeosporales</taxon>
        <taxon>Ambisporaceae</taxon>
        <taxon>Ambispora</taxon>
    </lineage>
</organism>
<dbReference type="PANTHER" id="PTHR43092:SF2">
    <property type="entry name" value="HERCYNYLCYSTEINE SULFOXIDE LYASE"/>
    <property type="match status" value="1"/>
</dbReference>
<dbReference type="EMBL" id="CAJVPL010000013">
    <property type="protein sequence ID" value="CAG8433953.1"/>
    <property type="molecule type" value="Genomic_DNA"/>
</dbReference>
<proteinExistence type="predicted"/>
<dbReference type="Proteomes" id="UP000789831">
    <property type="component" value="Unassembled WGS sequence"/>
</dbReference>
<comment type="caution">
    <text evidence="3">The sequence shown here is derived from an EMBL/GenBank/DDBJ whole genome shotgun (WGS) entry which is preliminary data.</text>
</comment>
<protein>
    <submittedName>
        <fullName evidence="3">12144_t:CDS:1</fullName>
    </submittedName>
</protein>
<keyword evidence="4" id="KW-1185">Reference proteome</keyword>
<dbReference type="Gene3D" id="3.90.1150.10">
    <property type="entry name" value="Aspartate Aminotransferase, domain 1"/>
    <property type="match status" value="1"/>
</dbReference>
<keyword evidence="1" id="KW-0663">Pyridoxal phosphate</keyword>
<dbReference type="PANTHER" id="PTHR43092">
    <property type="entry name" value="L-CYSTEINE DESULFHYDRASE"/>
    <property type="match status" value="1"/>
</dbReference>
<dbReference type="OrthoDB" id="5978656at2759"/>
<name>A0A9N8UWB0_9GLOM</name>
<gene>
    <name evidence="3" type="ORF">AGERDE_LOCUS286</name>
</gene>
<dbReference type="Pfam" id="PF00266">
    <property type="entry name" value="Aminotran_5"/>
    <property type="match status" value="1"/>
</dbReference>
<dbReference type="InterPro" id="IPR015421">
    <property type="entry name" value="PyrdxlP-dep_Trfase_major"/>
</dbReference>
<dbReference type="AlphaFoldDB" id="A0A9N8UWB0"/>
<feature type="domain" description="Aminotransferase class V" evidence="2">
    <location>
        <begin position="34"/>
        <end position="386"/>
    </location>
</feature>
<dbReference type="SUPFAM" id="SSF53383">
    <property type="entry name" value="PLP-dependent transferases"/>
    <property type="match status" value="1"/>
</dbReference>
<dbReference type="InterPro" id="IPR015424">
    <property type="entry name" value="PyrdxlP-dep_Trfase"/>
</dbReference>
<reference evidence="3" key="1">
    <citation type="submission" date="2021-06" db="EMBL/GenBank/DDBJ databases">
        <authorList>
            <person name="Kallberg Y."/>
            <person name="Tangrot J."/>
            <person name="Rosling A."/>
        </authorList>
    </citation>
    <scope>NUCLEOTIDE SEQUENCE</scope>
    <source>
        <strain evidence="3">MT106</strain>
    </source>
</reference>
<dbReference type="InterPro" id="IPR015422">
    <property type="entry name" value="PyrdxlP-dep_Trfase_small"/>
</dbReference>
<evidence type="ECO:0000313" key="4">
    <source>
        <dbReference type="Proteomes" id="UP000789831"/>
    </source>
</evidence>
<evidence type="ECO:0000256" key="1">
    <source>
        <dbReference type="ARBA" id="ARBA00022898"/>
    </source>
</evidence>